<dbReference type="Proteomes" id="UP000034508">
    <property type="component" value="Unassembled WGS sequence"/>
</dbReference>
<proteinExistence type="predicted"/>
<feature type="transmembrane region" description="Helical" evidence="1">
    <location>
        <begin position="778"/>
        <end position="808"/>
    </location>
</feature>
<feature type="transmembrane region" description="Helical" evidence="1">
    <location>
        <begin position="884"/>
        <end position="905"/>
    </location>
</feature>
<reference evidence="2 3" key="1">
    <citation type="journal article" date="2015" name="Nature">
        <title>rRNA introns, odd ribosomes, and small enigmatic genomes across a large radiation of phyla.</title>
        <authorList>
            <person name="Brown C.T."/>
            <person name="Hug L.A."/>
            <person name="Thomas B.C."/>
            <person name="Sharon I."/>
            <person name="Castelle C.J."/>
            <person name="Singh A."/>
            <person name="Wilkins M.J."/>
            <person name="Williams K.H."/>
            <person name="Banfield J.F."/>
        </authorList>
    </citation>
    <scope>NUCLEOTIDE SEQUENCE [LARGE SCALE GENOMIC DNA]</scope>
</reference>
<feature type="transmembrane region" description="Helical" evidence="1">
    <location>
        <begin position="585"/>
        <end position="606"/>
    </location>
</feature>
<feature type="transmembrane region" description="Helical" evidence="1">
    <location>
        <begin position="494"/>
        <end position="517"/>
    </location>
</feature>
<feature type="transmembrane region" description="Helical" evidence="1">
    <location>
        <begin position="554"/>
        <end position="573"/>
    </location>
</feature>
<protein>
    <submittedName>
        <fullName evidence="2">Uncharacterized protein</fullName>
    </submittedName>
</protein>
<feature type="transmembrane region" description="Helical" evidence="1">
    <location>
        <begin position="917"/>
        <end position="934"/>
    </location>
</feature>
<dbReference type="Gene3D" id="3.20.20.510">
    <property type="entry name" value="Uncharacterised protein PF12979, DUF3863"/>
    <property type="match status" value="1"/>
</dbReference>
<evidence type="ECO:0000313" key="3">
    <source>
        <dbReference type="Proteomes" id="UP000034508"/>
    </source>
</evidence>
<name>A0A0G0I2H9_9BACT</name>
<keyword evidence="1" id="KW-0472">Membrane</keyword>
<evidence type="ECO:0000256" key="1">
    <source>
        <dbReference type="SAM" id="Phobius"/>
    </source>
</evidence>
<organism evidence="2 3">
    <name type="scientific">Berkelbacteria bacterium GW2011_GWA1_36_9</name>
    <dbReference type="NCBI Taxonomy" id="1618331"/>
    <lineage>
        <taxon>Bacteria</taxon>
        <taxon>Candidatus Berkelbacteria</taxon>
    </lineage>
</organism>
<dbReference type="EMBL" id="LBSM01000004">
    <property type="protein sequence ID" value="KKQ18489.1"/>
    <property type="molecule type" value="Genomic_DNA"/>
</dbReference>
<comment type="caution">
    <text evidence="2">The sequence shown here is derived from an EMBL/GenBank/DDBJ whole genome shotgun (WGS) entry which is preliminary data.</text>
</comment>
<keyword evidence="1" id="KW-0812">Transmembrane</keyword>
<gene>
    <name evidence="2" type="ORF">US31_C0004G0051</name>
</gene>
<evidence type="ECO:0000313" key="2">
    <source>
        <dbReference type="EMBL" id="KKQ18489.1"/>
    </source>
</evidence>
<feature type="transmembrane region" description="Helical" evidence="1">
    <location>
        <begin position="751"/>
        <end position="772"/>
    </location>
</feature>
<feature type="transmembrane region" description="Helical" evidence="1">
    <location>
        <begin position="946"/>
        <end position="965"/>
    </location>
</feature>
<feature type="transmembrane region" description="Helical" evidence="1">
    <location>
        <begin position="679"/>
        <end position="700"/>
    </location>
</feature>
<dbReference type="AlphaFoldDB" id="A0A0G0I2H9"/>
<keyword evidence="1" id="KW-1133">Transmembrane helix</keyword>
<feature type="transmembrane region" description="Helical" evidence="1">
    <location>
        <begin position="971"/>
        <end position="992"/>
    </location>
</feature>
<accession>A0A0G0I2H9</accession>
<feature type="transmembrane region" description="Helical" evidence="1">
    <location>
        <begin position="529"/>
        <end position="548"/>
    </location>
</feature>
<feature type="transmembrane region" description="Helical" evidence="1">
    <location>
        <begin position="712"/>
        <end position="730"/>
    </location>
</feature>
<sequence>MLKNIFFILLFLILYAFPENAYALGSSYISVVNPVRGADFWDLPDQNPYTAVFGQMQIIKEFNIPATWLIRFDALSDNQIITILKNSSPTQEKGLFLEITPSWTKMAGVNYNQQSVWHNAGSAFLTGYGREEREKLIDAAFVKFKEVFGGFPSSVGAWWIDSYSLSYMQKKYNIVSALIVADQYTTDNYQIWGQYWSAPYYPNRQNALIPAQNEADKIPVTIMQWAARDPVNAYGDGVQESTYSVQANDYLDYHSLKTDYFGKLVDIFTEQQFNAVNHIVVGLENSYLWSSYQEEYKNQLMLLSQKEKAGQFSLISMGDFGRWYKREFPTISPEQIIEANDSLGTHKKAIWYMNPYYRVGWFLGSEGSIFRDVRQYISGTEEPCWRYACNELNFATFSARVLDDVTYKERQVLDVGEISNFKIEKKAGKYILSYENETGNRRIVEFFPRDISIDGKVSSIDTFILNAQNSQANQEIINLSGDVPENLKELLPNIFFKLFKFLLFLALAIFIPGYLFVRYLKQKSLGLNIFLSVCAGFVMLTLISYLGGYLKLDFLIWIYGGVGMLVFTMKGYYKELVFKKMRELLTPALLPYVLIVLTGTIFQSLLVARSGWVYDFGVGFWGPTGHDGIWHQALIAQLIKGVPPENPGFAGVALSNYHYFFDLLTAATYKLTQIPVADLLYRFYPLSFSILLGLGTYFLVNMFTKNRRGVLLSLYFVYFAGSFGWIVDLIKKQAIGGESAFWANQPVSINLNPPFAISLLIIIAVILLYKYFEENKNYWVMSLFIILAGSLIEFKVYAGIILLGGLFLHSVQKIILERNFLPLKLFLGSSVLSAAVFLPQNSQSGNLLAFSPFWFIHSMIDFPDRVGWERLSIARPAYITRGEWWKFFLIEGVGFLVFILGNLGTRFVGLWKMRNDSLILWMSVISLIMPVLFIQKGTNWNTIQFFYYFIYFAAIFSGLVWVSIYQKIPKIIGFILISFILLITPISSVATFRNAFYPNPPAMLSGGELEALNFLQSKSDGVVLTYPFDKNLRSRFSDPYSLAVYDTSAYVSAFTGKATYIEDEVQQEIFQNDYRKRLVEVKEFFGGRNSAWNREFLRVNRIHYIYVPKFFNVGVFNEIFIKKIFENREVDIFEVQI</sequence>